<evidence type="ECO:0000256" key="3">
    <source>
        <dbReference type="ARBA" id="ARBA00022771"/>
    </source>
</evidence>
<dbReference type="SUPFAM" id="SSF50249">
    <property type="entry name" value="Nucleic acid-binding proteins"/>
    <property type="match status" value="1"/>
</dbReference>
<feature type="domain" description="Replication protein A 70 kDa DNA-binding subunit B/D first OB fold" evidence="6">
    <location>
        <begin position="13"/>
        <end position="116"/>
    </location>
</feature>
<evidence type="ECO:0000313" key="7">
    <source>
        <dbReference type="EMBL" id="CAK9184203.1"/>
    </source>
</evidence>
<keyword evidence="5" id="KW-0238">DNA-binding</keyword>
<evidence type="ECO:0000256" key="4">
    <source>
        <dbReference type="ARBA" id="ARBA00022833"/>
    </source>
</evidence>
<dbReference type="Proteomes" id="UP001642360">
    <property type="component" value="Unassembled WGS sequence"/>
</dbReference>
<dbReference type="Gene3D" id="2.40.50.140">
    <property type="entry name" value="Nucleic acid-binding proteins"/>
    <property type="match status" value="1"/>
</dbReference>
<comment type="caution">
    <text evidence="7">The sequence shown here is derived from an EMBL/GenBank/DDBJ whole genome shotgun (WGS) entry which is preliminary data.</text>
</comment>
<dbReference type="PANTHER" id="PTHR47165:SF4">
    <property type="entry name" value="OS03G0429900 PROTEIN"/>
    <property type="match status" value="1"/>
</dbReference>
<evidence type="ECO:0000256" key="1">
    <source>
        <dbReference type="ARBA" id="ARBA00005690"/>
    </source>
</evidence>
<dbReference type="AlphaFoldDB" id="A0ABC8UT26"/>
<dbReference type="FunFam" id="2.40.50.140:FF:000041">
    <property type="entry name" value="Replication protein A subunit"/>
    <property type="match status" value="1"/>
</dbReference>
<evidence type="ECO:0000313" key="8">
    <source>
        <dbReference type="Proteomes" id="UP001642360"/>
    </source>
</evidence>
<gene>
    <name evidence="7" type="ORF">ILEXP_LOCUS54504</name>
</gene>
<keyword evidence="3" id="KW-0863">Zinc-finger</keyword>
<organism evidence="7 8">
    <name type="scientific">Ilex paraguariensis</name>
    <name type="common">yerba mate</name>
    <dbReference type="NCBI Taxonomy" id="185542"/>
    <lineage>
        <taxon>Eukaryota</taxon>
        <taxon>Viridiplantae</taxon>
        <taxon>Streptophyta</taxon>
        <taxon>Embryophyta</taxon>
        <taxon>Tracheophyta</taxon>
        <taxon>Spermatophyta</taxon>
        <taxon>Magnoliopsida</taxon>
        <taxon>eudicotyledons</taxon>
        <taxon>Gunneridae</taxon>
        <taxon>Pentapetalae</taxon>
        <taxon>asterids</taxon>
        <taxon>campanulids</taxon>
        <taxon>Aquifoliales</taxon>
        <taxon>Aquifoliaceae</taxon>
        <taxon>Ilex</taxon>
    </lineage>
</organism>
<sequence>MSIDEVLTTAVSTINQLTKYENKWNLKVKVLRRGSITTYSNNKGTREIWKVILVDEEGTRIQALMFSNVVTKFSNLFIKDKTYFVSNGIVKPVNPKYTSAHKDIKLALTILTEVKKT</sequence>
<dbReference type="Pfam" id="PF02721">
    <property type="entry name" value="DUF223"/>
    <property type="match status" value="1"/>
</dbReference>
<comment type="similarity">
    <text evidence="1">Belongs to the replication factor A protein 1 family.</text>
</comment>
<keyword evidence="4" id="KW-0862">Zinc</keyword>
<dbReference type="PANTHER" id="PTHR47165">
    <property type="entry name" value="OS03G0429900 PROTEIN"/>
    <property type="match status" value="1"/>
</dbReference>
<dbReference type="InterPro" id="IPR012340">
    <property type="entry name" value="NA-bd_OB-fold"/>
</dbReference>
<name>A0ABC8UT26_9AQUA</name>
<dbReference type="GO" id="GO:0008270">
    <property type="term" value="F:zinc ion binding"/>
    <property type="evidence" value="ECO:0007669"/>
    <property type="project" value="UniProtKB-KW"/>
</dbReference>
<evidence type="ECO:0000259" key="6">
    <source>
        <dbReference type="Pfam" id="PF02721"/>
    </source>
</evidence>
<evidence type="ECO:0000256" key="2">
    <source>
        <dbReference type="ARBA" id="ARBA00022723"/>
    </source>
</evidence>
<proteinExistence type="inferred from homology"/>
<dbReference type="InterPro" id="IPR003871">
    <property type="entry name" value="RFA1B/D_OB_1st"/>
</dbReference>
<accession>A0ABC8UT26</accession>
<evidence type="ECO:0000256" key="5">
    <source>
        <dbReference type="ARBA" id="ARBA00023125"/>
    </source>
</evidence>
<keyword evidence="2" id="KW-0479">Metal-binding</keyword>
<protein>
    <recommendedName>
        <fullName evidence="6">Replication protein A 70 kDa DNA-binding subunit B/D first OB fold domain-containing protein</fullName>
    </recommendedName>
</protein>
<dbReference type="GO" id="GO:0003677">
    <property type="term" value="F:DNA binding"/>
    <property type="evidence" value="ECO:0007669"/>
    <property type="project" value="UniProtKB-KW"/>
</dbReference>
<keyword evidence="8" id="KW-1185">Reference proteome</keyword>
<reference evidence="7 8" key="1">
    <citation type="submission" date="2024-02" db="EMBL/GenBank/DDBJ databases">
        <authorList>
            <person name="Vignale AGUSTIN F."/>
            <person name="Sosa J E."/>
            <person name="Modenutti C."/>
        </authorList>
    </citation>
    <scope>NUCLEOTIDE SEQUENCE [LARGE SCALE GENOMIC DNA]</scope>
</reference>
<dbReference type="EMBL" id="CAUOFW020008880">
    <property type="protein sequence ID" value="CAK9184203.1"/>
    <property type="molecule type" value="Genomic_DNA"/>
</dbReference>